<sequence length="203" mass="23540">MNQSFNTLRRIWHQLLVDPFLWPIVLGYVILLLAACAPASGLWAGIALVLVDLAFMWVLLMAILFMTSRHGHPRYLTRILTPNFYSVRLLPGRWTIYQRRVAKQKELPDCKTLLKDLVAEQNRLPAALEPGRYKTLTHDTVLHRLRRMQNARDIVVKPAYMSDMKSICAAMTGKRCKKCKEPCPFLAQRETPRQFYLVTFEIV</sequence>
<dbReference type="EMBL" id="FLUN01000001">
    <property type="protein sequence ID" value="SBV91255.1"/>
    <property type="molecule type" value="Genomic_DNA"/>
</dbReference>
<accession>A0A212IWF6</accession>
<gene>
    <name evidence="2" type="ORF">KL86CLO1_10095</name>
</gene>
<dbReference type="AlphaFoldDB" id="A0A212IWF6"/>
<evidence type="ECO:0000256" key="1">
    <source>
        <dbReference type="SAM" id="Phobius"/>
    </source>
</evidence>
<feature type="transmembrane region" description="Helical" evidence="1">
    <location>
        <begin position="46"/>
        <end position="66"/>
    </location>
</feature>
<evidence type="ECO:0000313" key="2">
    <source>
        <dbReference type="EMBL" id="SBV91255.1"/>
    </source>
</evidence>
<organism evidence="2">
    <name type="scientific">uncultured Eubacteriales bacterium</name>
    <dbReference type="NCBI Taxonomy" id="172733"/>
    <lineage>
        <taxon>Bacteria</taxon>
        <taxon>Bacillati</taxon>
        <taxon>Bacillota</taxon>
        <taxon>Clostridia</taxon>
        <taxon>Eubacteriales</taxon>
        <taxon>environmental samples</taxon>
    </lineage>
</organism>
<keyword evidence="1" id="KW-0472">Membrane</keyword>
<protein>
    <submittedName>
        <fullName evidence="2">Uncharacterized protein</fullName>
    </submittedName>
</protein>
<name>A0A212IWF6_9FIRM</name>
<keyword evidence="1" id="KW-0812">Transmembrane</keyword>
<feature type="transmembrane region" description="Helical" evidence="1">
    <location>
        <begin position="20"/>
        <end position="40"/>
    </location>
</feature>
<keyword evidence="1" id="KW-1133">Transmembrane helix</keyword>
<reference evidence="2" key="1">
    <citation type="submission" date="2016-04" db="EMBL/GenBank/DDBJ databases">
        <authorList>
            <person name="Evans L.H."/>
            <person name="Alamgir A."/>
            <person name="Owens N."/>
            <person name="Weber N.D."/>
            <person name="Virtaneva K."/>
            <person name="Barbian K."/>
            <person name="Babar A."/>
            <person name="Rosenke K."/>
        </authorList>
    </citation>
    <scope>NUCLEOTIDE SEQUENCE</scope>
    <source>
        <strain evidence="2">86</strain>
    </source>
</reference>
<proteinExistence type="predicted"/>